<dbReference type="RefSeq" id="WP_006440271.1">
    <property type="nucleotide sequence ID" value="NZ_DS995356.1"/>
</dbReference>
<name>B6FZP6_PEPHT</name>
<protein>
    <submittedName>
        <fullName evidence="2">Uncharacterized protein</fullName>
    </submittedName>
</protein>
<feature type="transmembrane region" description="Helical" evidence="1">
    <location>
        <begin position="33"/>
        <end position="52"/>
    </location>
</feature>
<feature type="transmembrane region" description="Helical" evidence="1">
    <location>
        <begin position="6"/>
        <end position="26"/>
    </location>
</feature>
<dbReference type="STRING" id="500633.CLOHIR_01350"/>
<keyword evidence="1" id="KW-0472">Membrane</keyword>
<comment type="caution">
    <text evidence="2">The sequence shown here is derived from an EMBL/GenBank/DDBJ whole genome shotgun (WGS) entry which is preliminary data.</text>
</comment>
<keyword evidence="1" id="KW-1133">Transmembrane helix</keyword>
<dbReference type="Proteomes" id="UP000003178">
    <property type="component" value="Unassembled WGS sequence"/>
</dbReference>
<dbReference type="OrthoDB" id="1755773at2"/>
<proteinExistence type="predicted"/>
<organism evidence="2 3">
    <name type="scientific">Peptacetobacter hiranonis (strain DSM 13275 / JCM 10541 / KCTC 15199 / TO-931)</name>
    <name type="common">Clostridium hiranonis</name>
    <dbReference type="NCBI Taxonomy" id="500633"/>
    <lineage>
        <taxon>Bacteria</taxon>
        <taxon>Bacillati</taxon>
        <taxon>Bacillota</taxon>
        <taxon>Clostridia</taxon>
        <taxon>Peptostreptococcales</taxon>
        <taxon>Peptostreptococcaceae</taxon>
        <taxon>Peptacetobacter</taxon>
    </lineage>
</organism>
<dbReference type="AlphaFoldDB" id="B6FZP6"/>
<reference evidence="2 3" key="1">
    <citation type="submission" date="2008-09" db="EMBL/GenBank/DDBJ databases">
        <authorList>
            <person name="Fulton L."/>
            <person name="Clifton S."/>
            <person name="Fulton B."/>
            <person name="Xu J."/>
            <person name="Minx P."/>
            <person name="Pepin K.H."/>
            <person name="Johnson M."/>
            <person name="Thiruvilangam P."/>
            <person name="Bhonagiri V."/>
            <person name="Nash W.E."/>
            <person name="Mardis E.R."/>
            <person name="Wilson R.K."/>
        </authorList>
    </citation>
    <scope>NUCLEOTIDE SEQUENCE [LARGE SCALE GENOMIC DNA]</scope>
    <source>
        <strain evidence="2 3">DSM 13275</strain>
    </source>
</reference>
<feature type="transmembrane region" description="Helical" evidence="1">
    <location>
        <begin position="58"/>
        <end position="76"/>
    </location>
</feature>
<evidence type="ECO:0000256" key="1">
    <source>
        <dbReference type="SAM" id="Phobius"/>
    </source>
</evidence>
<keyword evidence="1" id="KW-0812">Transmembrane</keyword>
<evidence type="ECO:0000313" key="2">
    <source>
        <dbReference type="EMBL" id="EEA84990.1"/>
    </source>
</evidence>
<gene>
    <name evidence="2" type="ORF">CLOHIR_01350</name>
</gene>
<accession>B6FZP6</accession>
<evidence type="ECO:0000313" key="3">
    <source>
        <dbReference type="Proteomes" id="UP000003178"/>
    </source>
</evidence>
<feature type="transmembrane region" description="Helical" evidence="1">
    <location>
        <begin position="85"/>
        <end position="103"/>
    </location>
</feature>
<dbReference type="EMBL" id="ABWP01000058">
    <property type="protein sequence ID" value="EEA84990.1"/>
    <property type="molecule type" value="Genomic_DNA"/>
</dbReference>
<sequence>MENLTTIMYVFLGLDVLSIGIMFLLKNLGSNKLVFNAIGLYMFVLCVLLFSVVPSSNIVFKLISAALFVPGVIAFVMKDKDFGKARILMTITMILSTVGLFMVR</sequence>
<keyword evidence="3" id="KW-1185">Reference proteome</keyword>
<reference evidence="2 3" key="2">
    <citation type="submission" date="2008-10" db="EMBL/GenBank/DDBJ databases">
        <title>Draft genome sequence of Clostridium hiranonis (DSM 13275).</title>
        <authorList>
            <person name="Sudarsanam P."/>
            <person name="Ley R."/>
            <person name="Guruge J."/>
            <person name="Turnbaugh P.J."/>
            <person name="Mahowald M."/>
            <person name="Liep D."/>
            <person name="Gordon J."/>
        </authorList>
    </citation>
    <scope>NUCLEOTIDE SEQUENCE [LARGE SCALE GENOMIC DNA]</scope>
    <source>
        <strain evidence="2 3">DSM 13275</strain>
    </source>
</reference>
<dbReference type="HOGENOM" id="CLU_2245236_0_0_9"/>